<dbReference type="AlphaFoldDB" id="A0A8S3ZNJ8"/>
<name>A0A8S3ZNJ8_9EUPU</name>
<organism evidence="1 2">
    <name type="scientific">Candidula unifasciata</name>
    <dbReference type="NCBI Taxonomy" id="100452"/>
    <lineage>
        <taxon>Eukaryota</taxon>
        <taxon>Metazoa</taxon>
        <taxon>Spiralia</taxon>
        <taxon>Lophotrochozoa</taxon>
        <taxon>Mollusca</taxon>
        <taxon>Gastropoda</taxon>
        <taxon>Heterobranchia</taxon>
        <taxon>Euthyneura</taxon>
        <taxon>Panpulmonata</taxon>
        <taxon>Eupulmonata</taxon>
        <taxon>Stylommatophora</taxon>
        <taxon>Helicina</taxon>
        <taxon>Helicoidea</taxon>
        <taxon>Geomitridae</taxon>
        <taxon>Candidula</taxon>
    </lineage>
</organism>
<dbReference type="GO" id="GO:0000447">
    <property type="term" value="P:endonucleolytic cleavage in ITS1 to separate SSU-rRNA from 5.8S rRNA and LSU-rRNA from tricistronic rRNA transcript (SSU-rRNA, 5.8S rRNA, LSU-rRNA)"/>
    <property type="evidence" value="ECO:0007669"/>
    <property type="project" value="TreeGrafter"/>
</dbReference>
<dbReference type="Proteomes" id="UP000678393">
    <property type="component" value="Unassembled WGS sequence"/>
</dbReference>
<accession>A0A8S3ZNJ8</accession>
<dbReference type="PANTHER" id="PTHR15396:SF1">
    <property type="entry name" value="RIBONUCLEASE P PROTEIN SUBUNIT P40"/>
    <property type="match status" value="1"/>
</dbReference>
<dbReference type="OrthoDB" id="63112at2759"/>
<dbReference type="EMBL" id="CAJHNH020003246">
    <property type="protein sequence ID" value="CAG5128882.1"/>
    <property type="molecule type" value="Genomic_DNA"/>
</dbReference>
<dbReference type="GO" id="GO:0030681">
    <property type="term" value="C:multimeric ribonuclease P complex"/>
    <property type="evidence" value="ECO:0007669"/>
    <property type="project" value="TreeGrafter"/>
</dbReference>
<gene>
    <name evidence="1" type="ORF">CUNI_LOCUS14440</name>
</gene>
<protein>
    <submittedName>
        <fullName evidence="1">Uncharacterized protein</fullName>
    </submittedName>
</protein>
<proteinExistence type="predicted"/>
<sequence length="336" mass="38114">MATSIQNATFLFHNYSLGERTDKEQSVVLNRYFNHALTVILPGASVIPHPVLECFSDQLAYRLHRLPLYRLIEIPFIQAFVKKGAVHMMSVNTKLDTSDCVAVTPSGCLLLHLTKDTYEQLGLEARKQTYHEKISDIYVVQINLLADHFRPGKKGYDRVLWCLKDRLDLAFNFLVAWEPHDDKVCSSSLGVYFAEKCPRVERVAQEKTSRVFTSLPCPKIDAVQPEGSEDGCHYQEVFEWLGAVACGIDITSEDTGPDSYTSTLACPDPKYNCPRGCVFQVSGFITPQTVLKVWKTLREYTACHPRKLADQPDCAWVCRQPRHSQAGCTQFLCLWR</sequence>
<dbReference type="GO" id="GO:0000171">
    <property type="term" value="F:ribonuclease MRP activity"/>
    <property type="evidence" value="ECO:0007669"/>
    <property type="project" value="TreeGrafter"/>
</dbReference>
<keyword evidence="2" id="KW-1185">Reference proteome</keyword>
<evidence type="ECO:0000313" key="2">
    <source>
        <dbReference type="Proteomes" id="UP000678393"/>
    </source>
</evidence>
<reference evidence="1" key="1">
    <citation type="submission" date="2021-04" db="EMBL/GenBank/DDBJ databases">
        <authorList>
            <consortium name="Molecular Ecology Group"/>
        </authorList>
    </citation>
    <scope>NUCLEOTIDE SEQUENCE</scope>
</reference>
<comment type="caution">
    <text evidence="1">The sequence shown here is derived from an EMBL/GenBank/DDBJ whole genome shotgun (WGS) entry which is preliminary data.</text>
</comment>
<dbReference type="PANTHER" id="PTHR15396">
    <property type="entry name" value="RIBONUCLEASE P PROTEIN SUBUNIT P40"/>
    <property type="match status" value="1"/>
</dbReference>
<dbReference type="GO" id="GO:0001682">
    <property type="term" value="P:tRNA 5'-leader removal"/>
    <property type="evidence" value="ECO:0007669"/>
    <property type="project" value="InterPro"/>
</dbReference>
<evidence type="ECO:0000313" key="1">
    <source>
        <dbReference type="EMBL" id="CAG5128882.1"/>
    </source>
</evidence>
<dbReference type="GO" id="GO:0000172">
    <property type="term" value="C:ribonuclease MRP complex"/>
    <property type="evidence" value="ECO:0007669"/>
    <property type="project" value="TreeGrafter"/>
</dbReference>
<dbReference type="InterPro" id="IPR013893">
    <property type="entry name" value="RNase_P_Rpp40"/>
</dbReference>
<dbReference type="GO" id="GO:0004526">
    <property type="term" value="F:ribonuclease P activity"/>
    <property type="evidence" value="ECO:0007669"/>
    <property type="project" value="TreeGrafter"/>
</dbReference>
<dbReference type="Pfam" id="PF08584">
    <property type="entry name" value="Ribonuc_P_40"/>
    <property type="match status" value="1"/>
</dbReference>